<evidence type="ECO:0000313" key="5">
    <source>
        <dbReference type="EMBL" id="MBO8448355.1"/>
    </source>
</evidence>
<reference evidence="5" key="1">
    <citation type="submission" date="2020-10" db="EMBL/GenBank/DDBJ databases">
        <authorList>
            <person name="Gilroy R."/>
        </authorList>
    </citation>
    <scope>NUCLEOTIDE SEQUENCE</scope>
    <source>
        <strain evidence="5">20514</strain>
    </source>
</reference>
<organism evidence="5 6">
    <name type="scientific">Candidatus Cryptobacteroides merdigallinarum</name>
    <dbReference type="NCBI Taxonomy" id="2840770"/>
    <lineage>
        <taxon>Bacteria</taxon>
        <taxon>Pseudomonadati</taxon>
        <taxon>Bacteroidota</taxon>
        <taxon>Bacteroidia</taxon>
        <taxon>Bacteroidales</taxon>
        <taxon>Candidatus Cryptobacteroides</taxon>
    </lineage>
</organism>
<sequence length="382" mass="43294">MEHLSARVFERAWHQLSLLDRNLGAAAETLSRDSGRDTLLFPRTLDKDGNLVTSNIRWWCSGFYPGSLWYVYDYTGDPAVKALAEKYTSALEPLKFRKDDHDIGFQIMCSFGNEYAATGDPHCREVIDTAAASLCTRFNPAVGCTRSWNFGKWKFPVIIDNIMNMELLLKAYTFSGNELYMQVAVSHALTTMKNHFRPDHSCWHLVDYDPLTGEVLGKQTVQGFSDSSAWSRGQAWALYGYTMMYRYTQDRRFLDHAVAVADYLLARLPDDGIPYWDYDSVEIPDDFRDASAAAVMASGLTELSAYVRGEKSFLYLSTAEKMLRTLASDSYLASEGELHGFLLKHSVGNKPGDSEVDVPLTYADYYFLEALLRYLGISRMPR</sequence>
<dbReference type="InterPro" id="IPR052369">
    <property type="entry name" value="UG_Glycosaminoglycan_Hydrolase"/>
</dbReference>
<evidence type="ECO:0000256" key="2">
    <source>
        <dbReference type="ARBA" id="ARBA00038358"/>
    </source>
</evidence>
<comment type="caution">
    <text evidence="5">The sequence shown here is derived from an EMBL/GenBank/DDBJ whole genome shotgun (WGS) entry which is preliminary data.</text>
</comment>
<dbReference type="InterPro" id="IPR010905">
    <property type="entry name" value="Glyco_hydro_88"/>
</dbReference>
<gene>
    <name evidence="5" type="ORF">IAC29_03680</name>
</gene>
<dbReference type="Proteomes" id="UP000810252">
    <property type="component" value="Unassembled WGS sequence"/>
</dbReference>
<dbReference type="AlphaFoldDB" id="A0A9D9EKN9"/>
<evidence type="ECO:0000256" key="1">
    <source>
        <dbReference type="ARBA" id="ARBA00022801"/>
    </source>
</evidence>
<feature type="binding site" evidence="4">
    <location>
        <position position="232"/>
    </location>
    <ligand>
        <name>substrate</name>
    </ligand>
</feature>
<reference evidence="5" key="2">
    <citation type="journal article" date="2021" name="PeerJ">
        <title>Extensive microbial diversity within the chicken gut microbiome revealed by metagenomics and culture.</title>
        <authorList>
            <person name="Gilroy R."/>
            <person name="Ravi A."/>
            <person name="Getino M."/>
            <person name="Pursley I."/>
            <person name="Horton D.L."/>
            <person name="Alikhan N.F."/>
            <person name="Baker D."/>
            <person name="Gharbi K."/>
            <person name="Hall N."/>
            <person name="Watson M."/>
            <person name="Adriaenssens E.M."/>
            <person name="Foster-Nyarko E."/>
            <person name="Jarju S."/>
            <person name="Secka A."/>
            <person name="Antonio M."/>
            <person name="Oren A."/>
            <person name="Chaudhuri R.R."/>
            <person name="La Ragione R."/>
            <person name="Hildebrand F."/>
            <person name="Pallen M.J."/>
        </authorList>
    </citation>
    <scope>NUCLEOTIDE SEQUENCE</scope>
    <source>
        <strain evidence="5">20514</strain>
    </source>
</reference>
<dbReference type="Gene3D" id="1.50.10.10">
    <property type="match status" value="1"/>
</dbReference>
<feature type="binding site" evidence="4">
    <location>
        <position position="236"/>
    </location>
    <ligand>
        <name>substrate</name>
    </ligand>
</feature>
<keyword evidence="1 5" id="KW-0378">Hydrolase</keyword>
<evidence type="ECO:0000256" key="3">
    <source>
        <dbReference type="PIRSR" id="PIRSR610905-1"/>
    </source>
</evidence>
<dbReference type="PANTHER" id="PTHR36845">
    <property type="entry name" value="HYDROLASE, PUTATIVE (AFU_ORTHOLOGUE AFUA_7G05090)-RELATED"/>
    <property type="match status" value="1"/>
</dbReference>
<dbReference type="Pfam" id="PF07470">
    <property type="entry name" value="Glyco_hydro_88"/>
    <property type="match status" value="1"/>
</dbReference>
<dbReference type="GO" id="GO:0000272">
    <property type="term" value="P:polysaccharide catabolic process"/>
    <property type="evidence" value="ECO:0007669"/>
    <property type="project" value="TreeGrafter"/>
</dbReference>
<name>A0A9D9EKN9_9BACT</name>
<dbReference type="PANTHER" id="PTHR36845:SF1">
    <property type="entry name" value="HYDROLASE, PUTATIVE (AFU_ORTHOLOGUE AFUA_7G05090)-RELATED"/>
    <property type="match status" value="1"/>
</dbReference>
<evidence type="ECO:0000313" key="6">
    <source>
        <dbReference type="Proteomes" id="UP000810252"/>
    </source>
</evidence>
<protein>
    <submittedName>
        <fullName evidence="5">Glycoside hydrolase family 88 protein</fullName>
    </submittedName>
</protein>
<dbReference type="GO" id="GO:0052757">
    <property type="term" value="F:chondroitin hydrolase activity"/>
    <property type="evidence" value="ECO:0007669"/>
    <property type="project" value="TreeGrafter"/>
</dbReference>
<dbReference type="SUPFAM" id="SSF48208">
    <property type="entry name" value="Six-hairpin glycosidases"/>
    <property type="match status" value="1"/>
</dbReference>
<feature type="binding site" evidence="4">
    <location>
        <position position="220"/>
    </location>
    <ligand>
        <name>substrate</name>
    </ligand>
</feature>
<dbReference type="EMBL" id="JADIMQ010000051">
    <property type="protein sequence ID" value="MBO8448355.1"/>
    <property type="molecule type" value="Genomic_DNA"/>
</dbReference>
<dbReference type="InterPro" id="IPR012341">
    <property type="entry name" value="6hp_glycosidase-like_sf"/>
</dbReference>
<feature type="binding site" evidence="4">
    <location>
        <position position="160"/>
    </location>
    <ligand>
        <name>substrate</name>
    </ligand>
</feature>
<dbReference type="InterPro" id="IPR008928">
    <property type="entry name" value="6-hairpin_glycosidase_sf"/>
</dbReference>
<proteinExistence type="inferred from homology"/>
<feature type="binding site" evidence="4">
    <location>
        <position position="102"/>
    </location>
    <ligand>
        <name>substrate</name>
    </ligand>
</feature>
<feature type="active site" description="Proton donor" evidence="3">
    <location>
        <position position="160"/>
    </location>
</feature>
<evidence type="ECO:0000256" key="4">
    <source>
        <dbReference type="PIRSR" id="PIRSR610905-2"/>
    </source>
</evidence>
<comment type="similarity">
    <text evidence="2">Belongs to the glycosyl hydrolase 88 family.</text>
</comment>
<accession>A0A9D9EKN9</accession>
<feature type="active site" description="Nucleophile" evidence="3">
    <location>
        <position position="102"/>
    </location>
</feature>